<keyword evidence="1" id="KW-0472">Membrane</keyword>
<gene>
    <name evidence="2" type="ORF">MNOR_LOCUS27490</name>
</gene>
<evidence type="ECO:0000313" key="3">
    <source>
        <dbReference type="Proteomes" id="UP001497623"/>
    </source>
</evidence>
<dbReference type="EMBL" id="CAXKWB010028983">
    <property type="protein sequence ID" value="CAL4134868.1"/>
    <property type="molecule type" value="Genomic_DNA"/>
</dbReference>
<reference evidence="2 3" key="1">
    <citation type="submission" date="2024-05" db="EMBL/GenBank/DDBJ databases">
        <authorList>
            <person name="Wallberg A."/>
        </authorList>
    </citation>
    <scope>NUCLEOTIDE SEQUENCE [LARGE SCALE GENOMIC DNA]</scope>
</reference>
<keyword evidence="3" id="KW-1185">Reference proteome</keyword>
<evidence type="ECO:0000313" key="2">
    <source>
        <dbReference type="EMBL" id="CAL4134868.1"/>
    </source>
</evidence>
<name>A0AAV2RTR0_MEGNR</name>
<comment type="caution">
    <text evidence="2">The sequence shown here is derived from an EMBL/GenBank/DDBJ whole genome shotgun (WGS) entry which is preliminary data.</text>
</comment>
<keyword evidence="1" id="KW-1133">Transmembrane helix</keyword>
<organism evidence="2 3">
    <name type="scientific">Meganyctiphanes norvegica</name>
    <name type="common">Northern krill</name>
    <name type="synonym">Thysanopoda norvegica</name>
    <dbReference type="NCBI Taxonomy" id="48144"/>
    <lineage>
        <taxon>Eukaryota</taxon>
        <taxon>Metazoa</taxon>
        <taxon>Ecdysozoa</taxon>
        <taxon>Arthropoda</taxon>
        <taxon>Crustacea</taxon>
        <taxon>Multicrustacea</taxon>
        <taxon>Malacostraca</taxon>
        <taxon>Eumalacostraca</taxon>
        <taxon>Eucarida</taxon>
        <taxon>Euphausiacea</taxon>
        <taxon>Euphausiidae</taxon>
        <taxon>Meganyctiphanes</taxon>
    </lineage>
</organism>
<proteinExistence type="predicted"/>
<accession>A0AAV2RTR0</accession>
<feature type="transmembrane region" description="Helical" evidence="1">
    <location>
        <begin position="15"/>
        <end position="35"/>
    </location>
</feature>
<sequence length="102" mass="11330">KRVRVREPTNICMTYRSVCVSVALNTPVLVLAVVCRRSHACRRRWWCRMVMLGRRSSPPRRPASQPGPRWSLTWAAGGRAAAAASSHCITIDHCSSNISGDL</sequence>
<protein>
    <submittedName>
        <fullName evidence="2">Uncharacterized protein</fullName>
    </submittedName>
</protein>
<keyword evidence="1" id="KW-0812">Transmembrane</keyword>
<feature type="non-terminal residue" evidence="2">
    <location>
        <position position="1"/>
    </location>
</feature>
<evidence type="ECO:0000256" key="1">
    <source>
        <dbReference type="SAM" id="Phobius"/>
    </source>
</evidence>
<dbReference type="Proteomes" id="UP001497623">
    <property type="component" value="Unassembled WGS sequence"/>
</dbReference>
<dbReference type="AlphaFoldDB" id="A0AAV2RTR0"/>